<dbReference type="PANTHER" id="PTHR23222:SF0">
    <property type="entry name" value="PROHIBITIN 1"/>
    <property type="match status" value="1"/>
</dbReference>
<evidence type="ECO:0000313" key="3">
    <source>
        <dbReference type="Proteomes" id="UP000824128"/>
    </source>
</evidence>
<dbReference type="InterPro" id="IPR000163">
    <property type="entry name" value="Prohibitin"/>
</dbReference>
<feature type="domain" description="Band 7" evidence="1">
    <location>
        <begin position="30"/>
        <end position="191"/>
    </location>
</feature>
<dbReference type="SUPFAM" id="SSF117892">
    <property type="entry name" value="Band 7/SPFH domain"/>
    <property type="match status" value="1"/>
</dbReference>
<dbReference type="SMART" id="SM00244">
    <property type="entry name" value="PHB"/>
    <property type="match status" value="1"/>
</dbReference>
<dbReference type="InterPro" id="IPR036013">
    <property type="entry name" value="Band_7/SPFH_dom_sf"/>
</dbReference>
<organism evidence="2 3">
    <name type="scientific">Candidatus Aphodomorpha intestinavium</name>
    <dbReference type="NCBI Taxonomy" id="2840672"/>
    <lineage>
        <taxon>Bacteria</taxon>
        <taxon>Bacillati</taxon>
        <taxon>Bacillota</taxon>
        <taxon>Clostridia</taxon>
        <taxon>Eubacteriales</taxon>
        <taxon>Candidatus Aphodomorpha</taxon>
    </lineage>
</organism>
<dbReference type="PRINTS" id="PR00679">
    <property type="entry name" value="PROHIBITIN"/>
</dbReference>
<reference evidence="2" key="2">
    <citation type="journal article" date="2021" name="PeerJ">
        <title>Extensive microbial diversity within the chicken gut microbiome revealed by metagenomics and culture.</title>
        <authorList>
            <person name="Gilroy R."/>
            <person name="Ravi A."/>
            <person name="Getino M."/>
            <person name="Pursley I."/>
            <person name="Horton D.L."/>
            <person name="Alikhan N.F."/>
            <person name="Baker D."/>
            <person name="Gharbi K."/>
            <person name="Hall N."/>
            <person name="Watson M."/>
            <person name="Adriaenssens E.M."/>
            <person name="Foster-Nyarko E."/>
            <person name="Jarju S."/>
            <person name="Secka A."/>
            <person name="Antonio M."/>
            <person name="Oren A."/>
            <person name="Chaudhuri R.R."/>
            <person name="La Ragione R."/>
            <person name="Hildebrand F."/>
            <person name="Pallen M.J."/>
        </authorList>
    </citation>
    <scope>NUCLEOTIDE SEQUENCE</scope>
    <source>
        <strain evidence="2">ChiGjej2B2-16831</strain>
    </source>
</reference>
<dbReference type="Proteomes" id="UP000824128">
    <property type="component" value="Unassembled WGS sequence"/>
</dbReference>
<gene>
    <name evidence="2" type="ORF">IAD24_03680</name>
</gene>
<comment type="caution">
    <text evidence="2">The sequence shown here is derived from an EMBL/GenBank/DDBJ whole genome shotgun (WGS) entry which is preliminary data.</text>
</comment>
<dbReference type="CDD" id="cd03401">
    <property type="entry name" value="SPFH_prohibitin"/>
    <property type="match status" value="1"/>
</dbReference>
<protein>
    <submittedName>
        <fullName evidence="2">Prohibitin family protein</fullName>
    </submittedName>
</protein>
<evidence type="ECO:0000313" key="2">
    <source>
        <dbReference type="EMBL" id="HIU94238.1"/>
    </source>
</evidence>
<dbReference type="Pfam" id="PF01145">
    <property type="entry name" value="Band_7"/>
    <property type="match status" value="1"/>
</dbReference>
<reference evidence="2" key="1">
    <citation type="submission" date="2020-10" db="EMBL/GenBank/DDBJ databases">
        <authorList>
            <person name="Gilroy R."/>
        </authorList>
    </citation>
    <scope>NUCLEOTIDE SEQUENCE</scope>
    <source>
        <strain evidence="2">ChiGjej2B2-16831</strain>
    </source>
</reference>
<dbReference type="AlphaFoldDB" id="A0A9D1SSK5"/>
<dbReference type="InterPro" id="IPR001107">
    <property type="entry name" value="Band_7"/>
</dbReference>
<sequence length="286" mass="31218">MFRDKAGNLSVVRIVLAVVVVLAVVALASSSFTVIPAGHTGVVLTFGRVNDVVLQEGLHFKLPFAQQVVTIDNRIVKLEVSTEAFSQDLQTVSTVLAVNYRVSKDQSQNIYKEVGPSFEDVLITPVVNEVLKAVTAEYTAVDLIGSRGEVSVLLNEGLNSKLNEYGIYVNEINIINWDFSEEYIAAVEAKQVAEQNLIKTRTEQEQALVIANTEAEKRVIAAEAEASEIKVLAEANAESNRILTESLTELLLQYQTVQKWDGKLPTVMTGAENTLIDIPLTADGAQ</sequence>
<name>A0A9D1SSK5_9FIRM</name>
<dbReference type="Gene3D" id="3.30.479.30">
    <property type="entry name" value="Band 7 domain"/>
    <property type="match status" value="1"/>
</dbReference>
<accession>A0A9D1SSK5</accession>
<evidence type="ECO:0000259" key="1">
    <source>
        <dbReference type="SMART" id="SM00244"/>
    </source>
</evidence>
<dbReference type="GO" id="GO:0016020">
    <property type="term" value="C:membrane"/>
    <property type="evidence" value="ECO:0007669"/>
    <property type="project" value="InterPro"/>
</dbReference>
<dbReference type="PANTHER" id="PTHR23222">
    <property type="entry name" value="PROHIBITIN"/>
    <property type="match status" value="1"/>
</dbReference>
<proteinExistence type="predicted"/>
<dbReference type="EMBL" id="DVNZ01000118">
    <property type="protein sequence ID" value="HIU94238.1"/>
    <property type="molecule type" value="Genomic_DNA"/>
</dbReference>